<evidence type="ECO:0000313" key="2">
    <source>
        <dbReference type="Proteomes" id="UP001054252"/>
    </source>
</evidence>
<sequence>MPSPSGERAVKALWSPSDSLRVPIRSRGPRNSCRSFLTFFSLRLMPWELDRCSRGVDWCLEDRLSPFSVGWAQA</sequence>
<dbReference type="EMBL" id="BPVZ01000001">
    <property type="protein sequence ID" value="GKU85576.1"/>
    <property type="molecule type" value="Genomic_DNA"/>
</dbReference>
<organism evidence="1 2">
    <name type="scientific">Rubroshorea leprosula</name>
    <dbReference type="NCBI Taxonomy" id="152421"/>
    <lineage>
        <taxon>Eukaryota</taxon>
        <taxon>Viridiplantae</taxon>
        <taxon>Streptophyta</taxon>
        <taxon>Embryophyta</taxon>
        <taxon>Tracheophyta</taxon>
        <taxon>Spermatophyta</taxon>
        <taxon>Magnoliopsida</taxon>
        <taxon>eudicotyledons</taxon>
        <taxon>Gunneridae</taxon>
        <taxon>Pentapetalae</taxon>
        <taxon>rosids</taxon>
        <taxon>malvids</taxon>
        <taxon>Malvales</taxon>
        <taxon>Dipterocarpaceae</taxon>
        <taxon>Rubroshorea</taxon>
    </lineage>
</organism>
<name>A0AAV5HGV8_9ROSI</name>
<gene>
    <name evidence="1" type="ORF">SLEP1_g231</name>
</gene>
<proteinExistence type="predicted"/>
<evidence type="ECO:0000313" key="1">
    <source>
        <dbReference type="EMBL" id="GKU85576.1"/>
    </source>
</evidence>
<accession>A0AAV5HGV8</accession>
<dbReference type="Proteomes" id="UP001054252">
    <property type="component" value="Unassembled WGS sequence"/>
</dbReference>
<keyword evidence="2" id="KW-1185">Reference proteome</keyword>
<reference evidence="1 2" key="1">
    <citation type="journal article" date="2021" name="Commun. Biol.">
        <title>The genome of Shorea leprosula (Dipterocarpaceae) highlights the ecological relevance of drought in aseasonal tropical rainforests.</title>
        <authorList>
            <person name="Ng K.K.S."/>
            <person name="Kobayashi M.J."/>
            <person name="Fawcett J.A."/>
            <person name="Hatakeyama M."/>
            <person name="Paape T."/>
            <person name="Ng C.H."/>
            <person name="Ang C.C."/>
            <person name="Tnah L.H."/>
            <person name="Lee C.T."/>
            <person name="Nishiyama T."/>
            <person name="Sese J."/>
            <person name="O'Brien M.J."/>
            <person name="Copetti D."/>
            <person name="Mohd Noor M.I."/>
            <person name="Ong R.C."/>
            <person name="Putra M."/>
            <person name="Sireger I.Z."/>
            <person name="Indrioko S."/>
            <person name="Kosugi Y."/>
            <person name="Izuno A."/>
            <person name="Isagi Y."/>
            <person name="Lee S.L."/>
            <person name="Shimizu K.K."/>
        </authorList>
    </citation>
    <scope>NUCLEOTIDE SEQUENCE [LARGE SCALE GENOMIC DNA]</scope>
    <source>
        <strain evidence="1">214</strain>
    </source>
</reference>
<comment type="caution">
    <text evidence="1">The sequence shown here is derived from an EMBL/GenBank/DDBJ whole genome shotgun (WGS) entry which is preliminary data.</text>
</comment>
<protein>
    <submittedName>
        <fullName evidence="1">Uncharacterized protein</fullName>
    </submittedName>
</protein>
<dbReference type="AlphaFoldDB" id="A0AAV5HGV8"/>